<accession>A0A9X2FI59</accession>
<dbReference type="PANTHER" id="PTHR36220">
    <property type="entry name" value="UNNAMED PRODUCT"/>
    <property type="match status" value="1"/>
</dbReference>
<keyword evidence="1 2" id="KW-0732">Signal</keyword>
<feature type="chain" id="PRO_5040858861" evidence="2">
    <location>
        <begin position="24"/>
        <end position="429"/>
    </location>
</feature>
<protein>
    <submittedName>
        <fullName evidence="3">FG-GAP repeat protein</fullName>
    </submittedName>
</protein>
<sequence length="429" mass="43565">MRASRWGLLIVANSVLGSLTAYGLPPVAEVPTLPADHEIDGPQTNHDGFGIAVGVAGQIGIVGRPYADVQSAVVGAATLVDLSTGELRGTLVAPDGESGDNFGISADISGTTAIVGAWNHSSNAIGSSGAAYLFDVSDPDNALFQHKLVASDAQLLDELGKSVAIDGHVAIAGAAENQESATSPGAAYVFDTTLGTELAILTPDDGVIGDQFGLSVDVSGNLAVVSSNRAAYLFDVDSGMQLARINSPSEQSGDGFGSSVAIDGHTVIVGANADDQKGSGAGAAYLFDVTDVGSPVLTSTLRAPDLDEVALFGGSVDIDGQVAVVGARGDGRFSNPTGAAYLFDVANGDLIARTVASDLEPDSEFGISVAIDASRILVGSDLGSDFLGRPGAVFVYSHRVPEPSAWCTIGSATACLVAGGRYRKLRRRN</sequence>
<dbReference type="InterPro" id="IPR028994">
    <property type="entry name" value="Integrin_alpha_N"/>
</dbReference>
<reference evidence="3" key="1">
    <citation type="submission" date="2022-06" db="EMBL/GenBank/DDBJ databases">
        <title>Aeoliella straminimaris, a novel planctomycete from sediments.</title>
        <authorList>
            <person name="Vitorino I.R."/>
            <person name="Lage O.M."/>
        </authorList>
    </citation>
    <scope>NUCLEOTIDE SEQUENCE</scope>
    <source>
        <strain evidence="3">ICT_H6.2</strain>
    </source>
</reference>
<evidence type="ECO:0000256" key="1">
    <source>
        <dbReference type="ARBA" id="ARBA00022729"/>
    </source>
</evidence>
<feature type="signal peptide" evidence="2">
    <location>
        <begin position="1"/>
        <end position="23"/>
    </location>
</feature>
<dbReference type="SUPFAM" id="SSF101908">
    <property type="entry name" value="Putative isomerase YbhE"/>
    <property type="match status" value="1"/>
</dbReference>
<evidence type="ECO:0000256" key="2">
    <source>
        <dbReference type="SAM" id="SignalP"/>
    </source>
</evidence>
<evidence type="ECO:0000313" key="3">
    <source>
        <dbReference type="EMBL" id="MCO6046821.1"/>
    </source>
</evidence>
<dbReference type="InterPro" id="IPR013517">
    <property type="entry name" value="FG-GAP"/>
</dbReference>
<comment type="caution">
    <text evidence="3">The sequence shown here is derived from an EMBL/GenBank/DDBJ whole genome shotgun (WGS) entry which is preliminary data.</text>
</comment>
<dbReference type="Proteomes" id="UP001155241">
    <property type="component" value="Unassembled WGS sequence"/>
</dbReference>
<dbReference type="Pfam" id="PF14312">
    <property type="entry name" value="FG-GAP_2"/>
    <property type="match status" value="6"/>
</dbReference>
<dbReference type="EMBL" id="JAMXLR010000077">
    <property type="protein sequence ID" value="MCO6046821.1"/>
    <property type="molecule type" value="Genomic_DNA"/>
</dbReference>
<organism evidence="3 4">
    <name type="scientific">Aeoliella straminimaris</name>
    <dbReference type="NCBI Taxonomy" id="2954799"/>
    <lineage>
        <taxon>Bacteria</taxon>
        <taxon>Pseudomonadati</taxon>
        <taxon>Planctomycetota</taxon>
        <taxon>Planctomycetia</taxon>
        <taxon>Pirellulales</taxon>
        <taxon>Lacipirellulaceae</taxon>
        <taxon>Aeoliella</taxon>
    </lineage>
</organism>
<gene>
    <name evidence="3" type="ORF">NG895_23225</name>
</gene>
<dbReference type="Gene3D" id="2.130.10.130">
    <property type="entry name" value="Integrin alpha, N-terminal"/>
    <property type="match status" value="2"/>
</dbReference>
<dbReference type="PANTHER" id="PTHR36220:SF1">
    <property type="entry name" value="GAMMA TUBULIN COMPLEX COMPONENT C-TERMINAL DOMAIN-CONTAINING PROTEIN"/>
    <property type="match status" value="1"/>
</dbReference>
<proteinExistence type="predicted"/>
<keyword evidence="4" id="KW-1185">Reference proteome</keyword>
<dbReference type="AlphaFoldDB" id="A0A9X2FI59"/>
<evidence type="ECO:0000313" key="4">
    <source>
        <dbReference type="Proteomes" id="UP001155241"/>
    </source>
</evidence>
<name>A0A9X2FI59_9BACT</name>